<evidence type="ECO:0000313" key="2">
    <source>
        <dbReference type="EMBL" id="CAD0151227.1"/>
    </source>
</evidence>
<dbReference type="Pfam" id="PF09902">
    <property type="entry name" value="DUF2129"/>
    <property type="match status" value="1"/>
</dbReference>
<keyword evidence="1" id="KW-0963">Cytoplasm</keyword>
<accession>A0A7U7C708</accession>
<gene>
    <name evidence="2" type="ORF">STHERMO_0381</name>
</gene>
<sequence length="94" mass="11277">MIKRQGIIVYLYYNRDLRKIAKFGDVVYHSYKMRYVHLYVDQDRVEDILTELEEMKAVKKVLPSYYSDIDMDFVGSLERYDTSVPEHLKNFSPS</sequence>
<dbReference type="RefSeq" id="WP_179972641.1">
    <property type="nucleotide sequence ID" value="NZ_LR822020.1"/>
</dbReference>
<protein>
    <submittedName>
        <fullName evidence="2">Uncharacterized protein</fullName>
    </submittedName>
</protein>
<dbReference type="AlphaFoldDB" id="A0A7U7C708"/>
<dbReference type="EMBL" id="LR822027">
    <property type="protein sequence ID" value="CAD0151227.1"/>
    <property type="molecule type" value="Genomic_DNA"/>
</dbReference>
<dbReference type="NCBIfam" id="NF002631">
    <property type="entry name" value="PRK02302.1"/>
    <property type="match status" value="1"/>
</dbReference>
<evidence type="ECO:0000256" key="1">
    <source>
        <dbReference type="ARBA" id="ARBA00022490"/>
    </source>
</evidence>
<dbReference type="Proteomes" id="UP000509791">
    <property type="component" value="Chromosome"/>
</dbReference>
<reference evidence="2 3" key="1">
    <citation type="submission" date="2020-06" db="EMBL/GenBank/DDBJ databases">
        <authorList>
            <person name="Chuat V."/>
        </authorList>
    </citation>
    <scope>NUCLEOTIDE SEQUENCE [LARGE SCALE GENOMIC DNA]</scope>
    <source>
        <strain evidence="2">STH_CIRM_998</strain>
    </source>
</reference>
<proteinExistence type="predicted"/>
<name>A0A7U7C708_STRTR</name>
<evidence type="ECO:0000313" key="3">
    <source>
        <dbReference type="Proteomes" id="UP000509791"/>
    </source>
</evidence>
<organism evidence="2 3">
    <name type="scientific">Streptococcus thermophilus</name>
    <dbReference type="NCBI Taxonomy" id="1308"/>
    <lineage>
        <taxon>Bacteria</taxon>
        <taxon>Bacillati</taxon>
        <taxon>Bacillota</taxon>
        <taxon>Bacilli</taxon>
        <taxon>Lactobacillales</taxon>
        <taxon>Streptococcaceae</taxon>
        <taxon>Streptococcus</taxon>
    </lineage>
</organism>
<dbReference type="PIRSF" id="PIRSF031653">
    <property type="entry name" value="UCP031653"/>
    <property type="match status" value="1"/>
</dbReference>
<dbReference type="InterPro" id="IPR016979">
    <property type="entry name" value="DUF2129"/>
</dbReference>